<keyword evidence="1" id="KW-0675">Receptor</keyword>
<dbReference type="Gene3D" id="1.10.220.160">
    <property type="match status" value="1"/>
</dbReference>
<dbReference type="SMART" id="SM00028">
    <property type="entry name" value="TPR"/>
    <property type="match status" value="3"/>
</dbReference>
<dbReference type="Gene3D" id="6.10.140.2220">
    <property type="match status" value="1"/>
</dbReference>
<sequence>MEKLKSLIPDSLKRMVSESTPDELPRTCSFLLDFFSDVEPFHQMVRDLTDPERSLCGKNKDASLELKRKGNQCFLNEDYAMALTCYSEALRLAPIDAEDMDKNLAATLYLNRAFVLHKLDLLKESRRDCNRALQISPCYAKAWYRRGKVNVSLGNHEDAARDLNIAHKVELSLGGNREIENELKIISDQHGSSASSVLHDQKLEILEICTVLLTENFWTDEPQHIKLKCVTTTNKGREMVSPSDIPPASLVHVEEPYAMSQCLAYLQIILKHCRETHCHYCLNDLPPDKVSCMSCSIPLYCSQHCQIRAGGHVPRNYSLNHGIEGNLSDNLDRYISEIPLSHDSGPDADIPEHKHECQGVHWPAILPSDIVLAGRVLIKSLAQRSLADITNFAEMLIVMLISQIRVNSMAIVRMKSADVNGLSDLFRKSSHSEGALTSNVEQVVRVGQAIYRAGSLFNHSCQPNIDAYFLSRTLFIRTTEYVAAECPLELSYGPQVGQWDCKERRKFLEDQYSFRC</sequence>
<evidence type="ECO:0000313" key="1">
    <source>
        <dbReference type="EMBL" id="KAB1217565.1"/>
    </source>
</evidence>
<gene>
    <name evidence="1" type="ORF">CJ030_MR3G002712</name>
</gene>
<comment type="caution">
    <text evidence="1">The sequence shown here is derived from an EMBL/GenBank/DDBJ whole genome shotgun (WGS) entry which is preliminary data.</text>
</comment>
<proteinExistence type="predicted"/>
<dbReference type="Gene3D" id="1.25.40.10">
    <property type="entry name" value="Tetratricopeptide repeat domain"/>
    <property type="match status" value="1"/>
</dbReference>
<dbReference type="OrthoDB" id="1926212at2759"/>
<dbReference type="Proteomes" id="UP000516437">
    <property type="component" value="Chromosome 3"/>
</dbReference>
<evidence type="ECO:0000313" key="2">
    <source>
        <dbReference type="Proteomes" id="UP000516437"/>
    </source>
</evidence>
<dbReference type="InterPro" id="IPR019734">
    <property type="entry name" value="TPR_rpt"/>
</dbReference>
<accession>A0A6A1VXR0</accession>
<dbReference type="Gene3D" id="2.170.270.10">
    <property type="entry name" value="SET domain"/>
    <property type="match status" value="1"/>
</dbReference>
<organism evidence="1 2">
    <name type="scientific">Morella rubra</name>
    <name type="common">Chinese bayberry</name>
    <dbReference type="NCBI Taxonomy" id="262757"/>
    <lineage>
        <taxon>Eukaryota</taxon>
        <taxon>Viridiplantae</taxon>
        <taxon>Streptophyta</taxon>
        <taxon>Embryophyta</taxon>
        <taxon>Tracheophyta</taxon>
        <taxon>Spermatophyta</taxon>
        <taxon>Magnoliopsida</taxon>
        <taxon>eudicotyledons</taxon>
        <taxon>Gunneridae</taxon>
        <taxon>Pentapetalae</taxon>
        <taxon>rosids</taxon>
        <taxon>fabids</taxon>
        <taxon>Fagales</taxon>
        <taxon>Myricaceae</taxon>
        <taxon>Morella</taxon>
    </lineage>
</organism>
<dbReference type="SUPFAM" id="SSF48452">
    <property type="entry name" value="TPR-like"/>
    <property type="match status" value="1"/>
</dbReference>
<dbReference type="PANTHER" id="PTHR47337:SF1">
    <property type="entry name" value="TETRATRICOPEPTIDE REPEAT (TPR)-LIKE SUPERFAMILY PROTEIN"/>
    <property type="match status" value="1"/>
</dbReference>
<dbReference type="InterPro" id="IPR046341">
    <property type="entry name" value="SET_dom_sf"/>
</dbReference>
<dbReference type="InterPro" id="IPR011990">
    <property type="entry name" value="TPR-like_helical_dom_sf"/>
</dbReference>
<dbReference type="AlphaFoldDB" id="A0A6A1VXR0"/>
<name>A0A6A1VXR0_9ROSI</name>
<protein>
    <submittedName>
        <fullName evidence="1">Mitochondrial import receptor subunit TOM70</fullName>
    </submittedName>
</protein>
<dbReference type="SUPFAM" id="SSF82199">
    <property type="entry name" value="SET domain"/>
    <property type="match status" value="1"/>
</dbReference>
<keyword evidence="2" id="KW-1185">Reference proteome</keyword>
<dbReference type="EMBL" id="RXIC02000021">
    <property type="protein sequence ID" value="KAB1217565.1"/>
    <property type="molecule type" value="Genomic_DNA"/>
</dbReference>
<dbReference type="PANTHER" id="PTHR47337">
    <property type="entry name" value="TETRATRICOPEPTIDE REPEAT (TPR)-LIKE SUPERFAMILY PROTEIN"/>
    <property type="match status" value="1"/>
</dbReference>
<reference evidence="1 2" key="1">
    <citation type="journal article" date="2019" name="Plant Biotechnol. J.">
        <title>The red bayberry genome and genetic basis of sex determination.</title>
        <authorList>
            <person name="Jia H.M."/>
            <person name="Jia H.J."/>
            <person name="Cai Q.L."/>
            <person name="Wang Y."/>
            <person name="Zhao H.B."/>
            <person name="Yang W.F."/>
            <person name="Wang G.Y."/>
            <person name="Li Y.H."/>
            <person name="Zhan D.L."/>
            <person name="Shen Y.T."/>
            <person name="Niu Q.F."/>
            <person name="Chang L."/>
            <person name="Qiu J."/>
            <person name="Zhao L."/>
            <person name="Xie H.B."/>
            <person name="Fu W.Y."/>
            <person name="Jin J."/>
            <person name="Li X.W."/>
            <person name="Jiao Y."/>
            <person name="Zhou C.C."/>
            <person name="Tu T."/>
            <person name="Chai C.Y."/>
            <person name="Gao J.L."/>
            <person name="Fan L.J."/>
            <person name="van de Weg E."/>
            <person name="Wang J.Y."/>
            <person name="Gao Z.S."/>
        </authorList>
    </citation>
    <scope>NUCLEOTIDE SEQUENCE [LARGE SCALE GENOMIC DNA]</scope>
    <source>
        <tissue evidence="1">Leaves</tissue>
    </source>
</reference>